<sequence length="42" mass="4706">MVFPLCRLLFLYLFIQAKKALPVHGTKAACTLKIRVQAAFSP</sequence>
<dbReference type="EMBL" id="AEWV01000006">
    <property type="protein sequence ID" value="EGC18295.1"/>
    <property type="molecule type" value="Genomic_DNA"/>
</dbReference>
<reference evidence="1 2" key="1">
    <citation type="submission" date="2011-01" db="EMBL/GenBank/DDBJ databases">
        <authorList>
            <person name="Muzny D."/>
            <person name="Qin X."/>
            <person name="Deng J."/>
            <person name="Jiang H."/>
            <person name="Liu Y."/>
            <person name="Qu J."/>
            <person name="Song X.-Z."/>
            <person name="Zhang L."/>
            <person name="Thornton R."/>
            <person name="Coyle M."/>
            <person name="Francisco L."/>
            <person name="Jackson L."/>
            <person name="Javaid M."/>
            <person name="Korchina V."/>
            <person name="Kovar C."/>
            <person name="Mata R."/>
            <person name="Mathew T."/>
            <person name="Ngo R."/>
            <person name="Nguyen L."/>
            <person name="Nguyen N."/>
            <person name="Okwuonu G."/>
            <person name="Ongeri F."/>
            <person name="Pham C."/>
            <person name="Simmons D."/>
            <person name="Wilczek-Boney K."/>
            <person name="Hale W."/>
            <person name="Jakkamsetti A."/>
            <person name="Pham P."/>
            <person name="Ruth R."/>
            <person name="San Lucas F."/>
            <person name="Warren J."/>
            <person name="Zhang J."/>
            <person name="Zhao Z."/>
            <person name="Zhou C."/>
            <person name="Zhu D."/>
            <person name="Lee S."/>
            <person name="Bess C."/>
            <person name="Blankenburg K."/>
            <person name="Forbes L."/>
            <person name="Fu Q."/>
            <person name="Gubbala S."/>
            <person name="Hirani K."/>
            <person name="Jayaseelan J.C."/>
            <person name="Lara F."/>
            <person name="Munidasa M."/>
            <person name="Palculict T."/>
            <person name="Patil S."/>
            <person name="Pu L.-L."/>
            <person name="Saada N."/>
            <person name="Tang L."/>
            <person name="Weissenberger G."/>
            <person name="Zhu Y."/>
            <person name="Hemphill L."/>
            <person name="Shang Y."/>
            <person name="Youmans B."/>
            <person name="Ayvaz T."/>
            <person name="Ross M."/>
            <person name="Santibanez J."/>
            <person name="Aqrawi P."/>
            <person name="Gross S."/>
            <person name="Joshi V."/>
            <person name="Fowler G."/>
            <person name="Nazareth L."/>
            <person name="Reid J."/>
            <person name="Worley K."/>
            <person name="Petrosino J."/>
            <person name="Highlander S."/>
            <person name="Gibbs R."/>
        </authorList>
    </citation>
    <scope>NUCLEOTIDE SEQUENCE [LARGE SCALE GENOMIC DNA]</scope>
    <source>
        <strain evidence="1 2">ATCC 33394</strain>
    </source>
</reference>
<dbReference type="HOGENOM" id="CLU_3252763_0_0_4"/>
<keyword evidence="2" id="KW-1185">Reference proteome</keyword>
<protein>
    <submittedName>
        <fullName evidence="1">Uncharacterized protein</fullName>
    </submittedName>
</protein>
<proteinExistence type="predicted"/>
<name>F0EX64_9NEIS</name>
<accession>F0EX64</accession>
<dbReference type="STRING" id="888741.HMPREF9098_0444"/>
<dbReference type="AlphaFoldDB" id="F0EX64"/>
<evidence type="ECO:0000313" key="2">
    <source>
        <dbReference type="Proteomes" id="UP000004088"/>
    </source>
</evidence>
<comment type="caution">
    <text evidence="1">The sequence shown here is derived from an EMBL/GenBank/DDBJ whole genome shotgun (WGS) entry which is preliminary data.</text>
</comment>
<organism evidence="1 2">
    <name type="scientific">Kingella denitrificans ATCC 33394</name>
    <dbReference type="NCBI Taxonomy" id="888741"/>
    <lineage>
        <taxon>Bacteria</taxon>
        <taxon>Pseudomonadati</taxon>
        <taxon>Pseudomonadota</taxon>
        <taxon>Betaproteobacteria</taxon>
        <taxon>Neisseriales</taxon>
        <taxon>Neisseriaceae</taxon>
        <taxon>Kingella</taxon>
    </lineage>
</organism>
<evidence type="ECO:0000313" key="1">
    <source>
        <dbReference type="EMBL" id="EGC18295.1"/>
    </source>
</evidence>
<dbReference type="Proteomes" id="UP000004088">
    <property type="component" value="Unassembled WGS sequence"/>
</dbReference>
<gene>
    <name evidence="1" type="ORF">HMPREF9098_0444</name>
</gene>